<accession>A0C474</accession>
<dbReference type="OrthoDB" id="298228at2759"/>
<reference evidence="1 2" key="1">
    <citation type="journal article" date="2006" name="Nature">
        <title>Global trends of whole-genome duplications revealed by the ciliate Paramecium tetraurelia.</title>
        <authorList>
            <consortium name="Genoscope"/>
            <person name="Aury J.-M."/>
            <person name="Jaillon O."/>
            <person name="Duret L."/>
            <person name="Noel B."/>
            <person name="Jubin C."/>
            <person name="Porcel B.M."/>
            <person name="Segurens B."/>
            <person name="Daubin V."/>
            <person name="Anthouard V."/>
            <person name="Aiach N."/>
            <person name="Arnaiz O."/>
            <person name="Billaut A."/>
            <person name="Beisson J."/>
            <person name="Blanc I."/>
            <person name="Bouhouche K."/>
            <person name="Camara F."/>
            <person name="Duharcourt S."/>
            <person name="Guigo R."/>
            <person name="Gogendeau D."/>
            <person name="Katinka M."/>
            <person name="Keller A.-M."/>
            <person name="Kissmehl R."/>
            <person name="Klotz C."/>
            <person name="Koll F."/>
            <person name="Le Moue A."/>
            <person name="Lepere C."/>
            <person name="Malinsky S."/>
            <person name="Nowacki M."/>
            <person name="Nowak J.K."/>
            <person name="Plattner H."/>
            <person name="Poulain J."/>
            <person name="Ruiz F."/>
            <person name="Serrano V."/>
            <person name="Zagulski M."/>
            <person name="Dessen P."/>
            <person name="Betermier M."/>
            <person name="Weissenbach J."/>
            <person name="Scarpelli C."/>
            <person name="Schachter V."/>
            <person name="Sperling L."/>
            <person name="Meyer E."/>
            <person name="Cohen J."/>
            <person name="Wincker P."/>
        </authorList>
    </citation>
    <scope>NUCLEOTIDE SEQUENCE [LARGE SCALE GENOMIC DNA]</scope>
    <source>
        <strain evidence="1 2">Stock d4-2</strain>
    </source>
</reference>
<name>A0C474_PARTE</name>
<sequence length="67" mass="7603">MSAAEILVPAKFVSQMVQLIITCVIYQSQYENLLNYPNDQLAESSQVHCYQIKLISWCHTLGHISSC</sequence>
<keyword evidence="2" id="KW-1185">Reference proteome</keyword>
<dbReference type="KEGG" id="ptm:GSPATT00035071001"/>
<evidence type="ECO:0000313" key="2">
    <source>
        <dbReference type="Proteomes" id="UP000000600"/>
    </source>
</evidence>
<dbReference type="HOGENOM" id="CLU_2817968_0_0_1"/>
<organism evidence="1 2">
    <name type="scientific">Paramecium tetraurelia</name>
    <dbReference type="NCBI Taxonomy" id="5888"/>
    <lineage>
        <taxon>Eukaryota</taxon>
        <taxon>Sar</taxon>
        <taxon>Alveolata</taxon>
        <taxon>Ciliophora</taxon>
        <taxon>Intramacronucleata</taxon>
        <taxon>Oligohymenophorea</taxon>
        <taxon>Peniculida</taxon>
        <taxon>Parameciidae</taxon>
        <taxon>Paramecium</taxon>
    </lineage>
</organism>
<dbReference type="GeneID" id="5018773"/>
<dbReference type="RefSeq" id="XP_001432988.1">
    <property type="nucleotide sequence ID" value="XM_001432951.1"/>
</dbReference>
<dbReference type="Proteomes" id="UP000000600">
    <property type="component" value="Unassembled WGS sequence"/>
</dbReference>
<dbReference type="AlphaFoldDB" id="A0C474"/>
<dbReference type="EMBL" id="CT868040">
    <property type="protein sequence ID" value="CAK65591.1"/>
    <property type="molecule type" value="Genomic_DNA"/>
</dbReference>
<proteinExistence type="predicted"/>
<gene>
    <name evidence="1" type="ORF">GSPATT00035071001</name>
</gene>
<dbReference type="InParanoid" id="A0C474"/>
<evidence type="ECO:0000313" key="1">
    <source>
        <dbReference type="EMBL" id="CAK65591.1"/>
    </source>
</evidence>
<protein>
    <submittedName>
        <fullName evidence="1">Uncharacterized protein</fullName>
    </submittedName>
</protein>